<organism evidence="2 3">
    <name type="scientific">Lysobacter niastensis</name>
    <dbReference type="NCBI Taxonomy" id="380629"/>
    <lineage>
        <taxon>Bacteria</taxon>
        <taxon>Pseudomonadati</taxon>
        <taxon>Pseudomonadota</taxon>
        <taxon>Gammaproteobacteria</taxon>
        <taxon>Lysobacterales</taxon>
        <taxon>Lysobacteraceae</taxon>
        <taxon>Lysobacter</taxon>
    </lineage>
</organism>
<protein>
    <submittedName>
        <fullName evidence="2">Neutral ceramidase superfamily lipid hydrolase</fullName>
    </submittedName>
</protein>
<evidence type="ECO:0000256" key="1">
    <source>
        <dbReference type="SAM" id="Phobius"/>
    </source>
</evidence>
<keyword evidence="1" id="KW-0472">Membrane</keyword>
<gene>
    <name evidence="2" type="ORF">J2X06_001246</name>
</gene>
<dbReference type="GO" id="GO:0016787">
    <property type="term" value="F:hydrolase activity"/>
    <property type="evidence" value="ECO:0007669"/>
    <property type="project" value="UniProtKB-KW"/>
</dbReference>
<comment type="caution">
    <text evidence="2">The sequence shown here is derived from an EMBL/GenBank/DDBJ whole genome shotgun (WGS) entry which is preliminary data.</text>
</comment>
<feature type="transmembrane region" description="Helical" evidence="1">
    <location>
        <begin position="38"/>
        <end position="55"/>
    </location>
</feature>
<feature type="transmembrane region" description="Helical" evidence="1">
    <location>
        <begin position="87"/>
        <end position="106"/>
    </location>
</feature>
<dbReference type="EMBL" id="JAVDVY010000001">
    <property type="protein sequence ID" value="MDR7134062.1"/>
    <property type="molecule type" value="Genomic_DNA"/>
</dbReference>
<accession>A0ABU1W9C2</accession>
<name>A0ABU1W9C2_9GAMM</name>
<proteinExistence type="predicted"/>
<sequence>MDPIERRGRIYVALFIAALVLFDLLIKGLFLAAGSLRWSQAVGTFITVVTCWFLWRGSRGAYWFLMVCLVAAASYAFFMFLKTSIAAVAVVAALAAILALALAAPATRKFSAHQRAARA</sequence>
<reference evidence="2 3" key="1">
    <citation type="submission" date="2023-07" db="EMBL/GenBank/DDBJ databases">
        <title>Sorghum-associated microbial communities from plants grown in Nebraska, USA.</title>
        <authorList>
            <person name="Schachtman D."/>
        </authorList>
    </citation>
    <scope>NUCLEOTIDE SEQUENCE [LARGE SCALE GENOMIC DNA]</scope>
    <source>
        <strain evidence="2 3">BE198</strain>
    </source>
</reference>
<feature type="transmembrane region" description="Helical" evidence="1">
    <location>
        <begin position="12"/>
        <end position="32"/>
    </location>
</feature>
<evidence type="ECO:0000313" key="2">
    <source>
        <dbReference type="EMBL" id="MDR7134062.1"/>
    </source>
</evidence>
<keyword evidence="3" id="KW-1185">Reference proteome</keyword>
<dbReference type="Proteomes" id="UP001251524">
    <property type="component" value="Unassembled WGS sequence"/>
</dbReference>
<evidence type="ECO:0000313" key="3">
    <source>
        <dbReference type="Proteomes" id="UP001251524"/>
    </source>
</evidence>
<keyword evidence="1" id="KW-0812">Transmembrane</keyword>
<dbReference type="RefSeq" id="WP_310059712.1">
    <property type="nucleotide sequence ID" value="NZ_JAVDVY010000001.1"/>
</dbReference>
<keyword evidence="2" id="KW-0378">Hydrolase</keyword>
<keyword evidence="1" id="KW-1133">Transmembrane helix</keyword>
<feature type="transmembrane region" description="Helical" evidence="1">
    <location>
        <begin position="62"/>
        <end position="81"/>
    </location>
</feature>